<organism evidence="3 4">
    <name type="scientific">Taxus chinensis</name>
    <name type="common">Chinese yew</name>
    <name type="synonym">Taxus wallichiana var. chinensis</name>
    <dbReference type="NCBI Taxonomy" id="29808"/>
    <lineage>
        <taxon>Eukaryota</taxon>
        <taxon>Viridiplantae</taxon>
        <taxon>Streptophyta</taxon>
        <taxon>Embryophyta</taxon>
        <taxon>Tracheophyta</taxon>
        <taxon>Spermatophyta</taxon>
        <taxon>Pinopsida</taxon>
        <taxon>Pinidae</taxon>
        <taxon>Conifers II</taxon>
        <taxon>Cupressales</taxon>
        <taxon>Taxaceae</taxon>
        <taxon>Taxus</taxon>
    </lineage>
</organism>
<dbReference type="Proteomes" id="UP000824469">
    <property type="component" value="Unassembled WGS sequence"/>
</dbReference>
<dbReference type="Pfam" id="PF24118">
    <property type="entry name" value="DUF7392"/>
    <property type="match status" value="1"/>
</dbReference>
<proteinExistence type="predicted"/>
<accession>A0AA38L6S9</accession>
<feature type="region of interest" description="Disordered" evidence="1">
    <location>
        <begin position="1"/>
        <end position="33"/>
    </location>
</feature>
<reference evidence="3 4" key="1">
    <citation type="journal article" date="2021" name="Nat. Plants">
        <title>The Taxus genome provides insights into paclitaxel biosynthesis.</title>
        <authorList>
            <person name="Xiong X."/>
            <person name="Gou J."/>
            <person name="Liao Q."/>
            <person name="Li Y."/>
            <person name="Zhou Q."/>
            <person name="Bi G."/>
            <person name="Li C."/>
            <person name="Du R."/>
            <person name="Wang X."/>
            <person name="Sun T."/>
            <person name="Guo L."/>
            <person name="Liang H."/>
            <person name="Lu P."/>
            <person name="Wu Y."/>
            <person name="Zhang Z."/>
            <person name="Ro D.K."/>
            <person name="Shang Y."/>
            <person name="Huang S."/>
            <person name="Yan J."/>
        </authorList>
    </citation>
    <scope>NUCLEOTIDE SEQUENCE [LARGE SCALE GENOMIC DNA]</scope>
    <source>
        <strain evidence="3">Ta-2019</strain>
    </source>
</reference>
<evidence type="ECO:0000259" key="2">
    <source>
        <dbReference type="Pfam" id="PF24118"/>
    </source>
</evidence>
<dbReference type="PANTHER" id="PTHR38226:SF3">
    <property type="entry name" value="(WILD MALAYSIAN BANANA) HYPOTHETICAL PROTEIN"/>
    <property type="match status" value="1"/>
</dbReference>
<evidence type="ECO:0000256" key="1">
    <source>
        <dbReference type="SAM" id="MobiDB-lite"/>
    </source>
</evidence>
<feature type="non-terminal residue" evidence="3">
    <location>
        <position position="463"/>
    </location>
</feature>
<evidence type="ECO:0000313" key="3">
    <source>
        <dbReference type="EMBL" id="KAH9314419.1"/>
    </source>
</evidence>
<dbReference type="EMBL" id="JAHRHJ020000005">
    <property type="protein sequence ID" value="KAH9314419.1"/>
    <property type="molecule type" value="Genomic_DNA"/>
</dbReference>
<name>A0AA38L6S9_TAXCH</name>
<dbReference type="AlphaFoldDB" id="A0AA38L6S9"/>
<sequence>MGMDEDHNDNEPILQRGTDNFTTADSGIPAQDTQLETPLNRDDYVAKHGDTSNRLNDRRVELVSSILTKLQRSFSRYHIHDAVACKTQVANDAVVHKTEVASVIEKSRNVRVFFGIFEPEEGCDIDDAVAHLTKVVTLFEESSDINVAIIKCVHNSWAAVFIVWKGEGSQNPENSALNLPQAAAFTKGLKCAVRAVDSGWFQPSSQQTSQGIPFAQLSLGDIVSIRRIYCSWKKQDALSYSCLAILRSYFNSVKGLISCSFYDSLDGKQIVGLGVWDGIESASALLKHPDKSPGLTYWKDMAEKKLEYHDNENVIPQQQSGRCHPSTKRHVRFWINKAIASVLFTSSFVPEHFSLLSVFADRSGPQQTHPVFLKTCLVNTNLSLTSCYKTEPSRGFLKPSYFFPDALQPLATCLECLYNSALGIASLYREQTVVFIVWKGEGSQNPENSTLNLPQAVAFTKGL</sequence>
<feature type="compositionally biased region" description="Polar residues" evidence="1">
    <location>
        <begin position="17"/>
        <end position="33"/>
    </location>
</feature>
<dbReference type="PANTHER" id="PTHR38226">
    <property type="entry name" value="(WILD MALAYSIAN BANANA) HYPOTHETICAL PROTEIN"/>
    <property type="match status" value="1"/>
</dbReference>
<dbReference type="InterPro" id="IPR055816">
    <property type="entry name" value="DUF7392"/>
</dbReference>
<gene>
    <name evidence="3" type="ORF">KI387_023046</name>
</gene>
<keyword evidence="4" id="KW-1185">Reference proteome</keyword>
<evidence type="ECO:0000313" key="4">
    <source>
        <dbReference type="Proteomes" id="UP000824469"/>
    </source>
</evidence>
<protein>
    <recommendedName>
        <fullName evidence="2">DUF7392 domain-containing protein</fullName>
    </recommendedName>
</protein>
<comment type="caution">
    <text evidence="3">The sequence shown here is derived from an EMBL/GenBank/DDBJ whole genome shotgun (WGS) entry which is preliminary data.</text>
</comment>
<feature type="domain" description="DUF7392" evidence="2">
    <location>
        <begin position="201"/>
        <end position="292"/>
    </location>
</feature>